<feature type="domain" description="UspA" evidence="2">
    <location>
        <begin position="175"/>
        <end position="330"/>
    </location>
</feature>
<dbReference type="InterPro" id="IPR014729">
    <property type="entry name" value="Rossmann-like_a/b/a_fold"/>
</dbReference>
<dbReference type="InterPro" id="IPR006016">
    <property type="entry name" value="UspA"/>
</dbReference>
<sequence>MFKHIYLPVDNSDYSNTCIEIGLELAKQSEGKITASHVYAAKMHDVRFRQMESGLPEEYQDEQELEKQRNIHDQLITKGMEVITDSYLDVPKARCKEEGVEFEGKSLEGRNWIELVRDIKETDYDLVILGSVGLGAIKDSQLGTVAERVIRRINTDTLVVKNIPALHGEKKHSSDKIVVAVDGSGHSFGGLKTGIELSRSLNKPLEIISTFDPYFHYAMFNSLTGVLSREASKVFKFEQQEKLHEDIIDKGLAKIYQAHLEISRKIAEDEGVDCTIRLLDGKVFEKVLQYAREENPYLLILGRIGVHSAPDMDIGGNTENLLRLVPCNVFLSSRVFKPPIDLQAEETIEWTVEGKERLKKIPGFVRPMATAAILRYALERGHSMITSGVITEAVQNILPAGAMQAMRAVGQKMKDEGMDPTGTVLDDVNAEMIKAHEETTRADETEEEKEARLAQEVIENFEKPLTEEEEVAFNKDAVGHDVTLKCSKCGTNMKSDVIKCFVCGAIGESLVPVWKEDFTPTEKEAGELSTMTTFDDKYIQWSKEALQILEEYPEGHVRRKAHARVEKNARIQNIPTVTVAFANKILNEKIVQEKKEVPAKDYMNFGAGLNPDDFNWSKEALERLERVPQGFMRDNTRNRVMGYCDENSIKDISLEVCETGIRESVKLMEQAISEGASLQDFIPKKEVSA</sequence>
<dbReference type="Pfam" id="PF00582">
    <property type="entry name" value="Usp"/>
    <property type="match status" value="2"/>
</dbReference>
<dbReference type="PANTHER" id="PTHR46268">
    <property type="entry name" value="STRESS RESPONSE PROTEIN NHAX"/>
    <property type="match status" value="1"/>
</dbReference>
<feature type="domain" description="UspA" evidence="2">
    <location>
        <begin position="1"/>
        <end position="161"/>
    </location>
</feature>
<evidence type="ECO:0000256" key="1">
    <source>
        <dbReference type="ARBA" id="ARBA00008791"/>
    </source>
</evidence>
<dbReference type="GO" id="GO:0016491">
    <property type="term" value="F:oxidoreductase activity"/>
    <property type="evidence" value="ECO:0007669"/>
    <property type="project" value="InterPro"/>
</dbReference>
<dbReference type="SUPFAM" id="SSF52402">
    <property type="entry name" value="Adenine nucleotide alpha hydrolases-like"/>
    <property type="match status" value="2"/>
</dbReference>
<evidence type="ECO:0000313" key="5">
    <source>
        <dbReference type="Proteomes" id="UP000594464"/>
    </source>
</evidence>
<proteinExistence type="inferred from homology"/>
<gene>
    <name evidence="4" type="ORF">G3M78_12150</name>
</gene>
<dbReference type="Pfam" id="PF08369">
    <property type="entry name" value="PCP_red"/>
    <property type="match status" value="1"/>
</dbReference>
<feature type="domain" description="Light-independent protochlorophyllide reductase subunit B-like C-terminal" evidence="3">
    <location>
        <begin position="350"/>
        <end position="393"/>
    </location>
</feature>
<dbReference type="PANTHER" id="PTHR46268:SF6">
    <property type="entry name" value="UNIVERSAL STRESS PROTEIN UP12"/>
    <property type="match status" value="1"/>
</dbReference>
<dbReference type="InterPro" id="IPR013580">
    <property type="entry name" value="LI-POR_suB-like_C"/>
</dbReference>
<dbReference type="KEGG" id="nva:G3M78_12150"/>
<dbReference type="EMBL" id="CP048620">
    <property type="protein sequence ID" value="QPJ66103.1"/>
    <property type="molecule type" value="Genomic_DNA"/>
</dbReference>
<reference evidence="5" key="1">
    <citation type="submission" date="2020-02" db="EMBL/GenBank/DDBJ databases">
        <title>Genomic and physiological characterization of two novel Nitrospinaceae genera.</title>
        <authorList>
            <person name="Mueller A.J."/>
            <person name="Jung M.-Y."/>
            <person name="Strachan C.R."/>
            <person name="Herbold C.W."/>
            <person name="Kirkegaard R.H."/>
            <person name="Daims H."/>
        </authorList>
    </citation>
    <scope>NUCLEOTIDE SEQUENCE [LARGE SCALE GENOMIC DNA]</scope>
</reference>
<dbReference type="PRINTS" id="PR01438">
    <property type="entry name" value="UNVRSLSTRESS"/>
</dbReference>
<dbReference type="AlphaFoldDB" id="A0A7T0C3Z7"/>
<dbReference type="GO" id="GO:0015995">
    <property type="term" value="P:chlorophyll biosynthetic process"/>
    <property type="evidence" value="ECO:0007669"/>
    <property type="project" value="InterPro"/>
</dbReference>
<name>A0A7T0C3Z7_9BACT</name>
<dbReference type="Gene3D" id="3.40.50.620">
    <property type="entry name" value="HUPs"/>
    <property type="match status" value="2"/>
</dbReference>
<evidence type="ECO:0000313" key="4">
    <source>
        <dbReference type="EMBL" id="QPJ66103.1"/>
    </source>
</evidence>
<evidence type="ECO:0000259" key="3">
    <source>
        <dbReference type="Pfam" id="PF08369"/>
    </source>
</evidence>
<organism evidence="4 5">
    <name type="scientific">Candidatus Nitrohelix vancouverensis</name>
    <dbReference type="NCBI Taxonomy" id="2705534"/>
    <lineage>
        <taxon>Bacteria</taxon>
        <taxon>Pseudomonadati</taxon>
        <taxon>Nitrospinota/Tectimicrobiota group</taxon>
        <taxon>Nitrospinota</taxon>
        <taxon>Nitrospinia</taxon>
        <taxon>Nitrospinales</taxon>
        <taxon>Nitrospinaceae</taxon>
        <taxon>Candidatus Nitrohelix</taxon>
    </lineage>
</organism>
<evidence type="ECO:0000259" key="2">
    <source>
        <dbReference type="Pfam" id="PF00582"/>
    </source>
</evidence>
<dbReference type="GO" id="GO:0015979">
    <property type="term" value="P:photosynthesis"/>
    <property type="evidence" value="ECO:0007669"/>
    <property type="project" value="InterPro"/>
</dbReference>
<comment type="similarity">
    <text evidence="1">Belongs to the universal stress protein A family.</text>
</comment>
<dbReference type="Proteomes" id="UP000594464">
    <property type="component" value="Chromosome"/>
</dbReference>
<protein>
    <submittedName>
        <fullName evidence="4">Universal stress protein</fullName>
    </submittedName>
</protein>
<dbReference type="InterPro" id="IPR006015">
    <property type="entry name" value="Universal_stress_UspA"/>
</dbReference>
<dbReference type="CDD" id="cd00293">
    <property type="entry name" value="USP-like"/>
    <property type="match status" value="2"/>
</dbReference>
<accession>A0A7T0C3Z7</accession>
<dbReference type="InterPro" id="IPR042298">
    <property type="entry name" value="P-CP_red_C"/>
</dbReference>
<dbReference type="Gene3D" id="1.10.8.550">
    <property type="entry name" value="Proto-chlorophyllide reductase 57 kD subunit B"/>
    <property type="match status" value="3"/>
</dbReference>